<keyword evidence="3" id="KW-1185">Reference proteome</keyword>
<feature type="compositionally biased region" description="Polar residues" evidence="1">
    <location>
        <begin position="439"/>
        <end position="449"/>
    </location>
</feature>
<evidence type="ECO:0000256" key="1">
    <source>
        <dbReference type="SAM" id="MobiDB-lite"/>
    </source>
</evidence>
<name>A0A915E3Z8_9BILA</name>
<feature type="transmembrane region" description="Helical" evidence="2">
    <location>
        <begin position="392"/>
        <end position="414"/>
    </location>
</feature>
<evidence type="ECO:0000256" key="2">
    <source>
        <dbReference type="SAM" id="Phobius"/>
    </source>
</evidence>
<protein>
    <submittedName>
        <fullName evidence="4">MANSC domain-containing protein</fullName>
    </submittedName>
</protein>
<dbReference type="AlphaFoldDB" id="A0A915E3Z8"/>
<organism evidence="3 4">
    <name type="scientific">Ditylenchus dipsaci</name>
    <dbReference type="NCBI Taxonomy" id="166011"/>
    <lineage>
        <taxon>Eukaryota</taxon>
        <taxon>Metazoa</taxon>
        <taxon>Ecdysozoa</taxon>
        <taxon>Nematoda</taxon>
        <taxon>Chromadorea</taxon>
        <taxon>Rhabditida</taxon>
        <taxon>Tylenchina</taxon>
        <taxon>Tylenchomorpha</taxon>
        <taxon>Sphaerularioidea</taxon>
        <taxon>Anguinidae</taxon>
        <taxon>Anguininae</taxon>
        <taxon>Ditylenchus</taxon>
    </lineage>
</organism>
<keyword evidence="2" id="KW-0812">Transmembrane</keyword>
<proteinExistence type="predicted"/>
<accession>A0A915E3Z8</accession>
<reference evidence="4" key="1">
    <citation type="submission" date="2022-11" db="UniProtKB">
        <authorList>
            <consortium name="WormBaseParasite"/>
        </authorList>
    </citation>
    <scope>IDENTIFICATION</scope>
</reference>
<keyword evidence="2" id="KW-0472">Membrane</keyword>
<dbReference type="WBParaSite" id="jg26716">
    <property type="protein sequence ID" value="jg26716"/>
    <property type="gene ID" value="jg26716"/>
</dbReference>
<dbReference type="Proteomes" id="UP000887574">
    <property type="component" value="Unplaced"/>
</dbReference>
<evidence type="ECO:0000313" key="4">
    <source>
        <dbReference type="WBParaSite" id="jg26716"/>
    </source>
</evidence>
<dbReference type="CDD" id="cd00117">
    <property type="entry name" value="TFP"/>
    <property type="match status" value="1"/>
</dbReference>
<feature type="region of interest" description="Disordered" evidence="1">
    <location>
        <begin position="424"/>
        <end position="461"/>
    </location>
</feature>
<feature type="compositionally biased region" description="Basic and acidic residues" evidence="1">
    <location>
        <begin position="424"/>
        <end position="438"/>
    </location>
</feature>
<feature type="region of interest" description="Disordered" evidence="1">
    <location>
        <begin position="342"/>
        <end position="374"/>
    </location>
</feature>
<feature type="compositionally biased region" description="Low complexity" evidence="1">
    <location>
        <begin position="343"/>
        <end position="366"/>
    </location>
</feature>
<sequence length="533" mass="57867">MSRPLKSRSRMNIPIRKRRHACFGTRKEKLNCKILEYLTMGPHDFVQTGCATDNMCTTSGCALNSTTEQFICCCTHPFCNGKSHRMVKARWRMFQNGDYRQPAPRKPATRSASPRLMLEIYLYNTKTSTVLPPKATVHYQQEVKKKTEPVPKTNPKEVVTKLAVTKATSTTIPPKITSKIAATTTNKAIVGITTVKPMKKVAGTKAAVNTSTAKPIQKLSATTSTKSIPKNLPVVPSVANNSAVIKLAESTTVAVPMAKLPEYKATSSTAEPSKISTMISLTPKTTVITTTQKFVTEPAAANTVAASTPLVSIQKSATKQEATPLITNKLQANNEVAINQHQTTSAEAVASSSSTELPASSSTTTADGKKRTTRAPIKQPNVTYQLPVAYPWYWICLLGFGVASLIFLGVFACLRRCGKCRRQDAGRPQRLQEEENHSNGHINNVSNPIIKNGKRKVKRRSENSLIKSKNVVNGTTDESLVSRCTTVTTASSNGQSDAGFGEEDGLGRELTVIDPLLNKSYSGNLQGDNTTKH</sequence>
<keyword evidence="2" id="KW-1133">Transmembrane helix</keyword>
<evidence type="ECO:0000313" key="3">
    <source>
        <dbReference type="Proteomes" id="UP000887574"/>
    </source>
</evidence>